<evidence type="ECO:0000256" key="1">
    <source>
        <dbReference type="PIRSR" id="PIRSR011396-1"/>
    </source>
</evidence>
<keyword evidence="2" id="KW-0274">FAD</keyword>
<dbReference type="GO" id="GO:0004497">
    <property type="term" value="F:monooxygenase activity"/>
    <property type="evidence" value="ECO:0007669"/>
    <property type="project" value="InterPro"/>
</dbReference>
<dbReference type="InterPro" id="IPR050816">
    <property type="entry name" value="Flavin-dep_Halogenase_NPB"/>
</dbReference>
<proteinExistence type="predicted"/>
<comment type="caution">
    <text evidence="3">The sequence shown here is derived from an EMBL/GenBank/DDBJ whole genome shotgun (WGS) entry which is preliminary data.</text>
</comment>
<keyword evidence="2" id="KW-0547">Nucleotide-binding</keyword>
<dbReference type="RefSeq" id="WP_188923807.1">
    <property type="nucleotide sequence ID" value="NZ_BMQI01000003.1"/>
</dbReference>
<dbReference type="InterPro" id="IPR006905">
    <property type="entry name" value="Flavin_halogenase"/>
</dbReference>
<accession>A0A9X1Z3E4</accession>
<dbReference type="SUPFAM" id="SSF51905">
    <property type="entry name" value="FAD/NAD(P)-binding domain"/>
    <property type="match status" value="1"/>
</dbReference>
<name>A0A9X1Z3E4_9GAMM</name>
<feature type="binding site" evidence="2">
    <location>
        <position position="341"/>
    </location>
    <ligand>
        <name>FAD</name>
        <dbReference type="ChEBI" id="CHEBI:57692"/>
    </ligand>
</feature>
<dbReference type="Proteomes" id="UP001139408">
    <property type="component" value="Unassembled WGS sequence"/>
</dbReference>
<dbReference type="PANTHER" id="PTHR43747">
    <property type="entry name" value="FAD-BINDING PROTEIN"/>
    <property type="match status" value="1"/>
</dbReference>
<dbReference type="InterPro" id="IPR036188">
    <property type="entry name" value="FAD/NAD-bd_sf"/>
</dbReference>
<feature type="active site" evidence="1">
    <location>
        <position position="79"/>
    </location>
</feature>
<reference evidence="3" key="1">
    <citation type="submission" date="2022-01" db="EMBL/GenBank/DDBJ databases">
        <title>Whole genome-based taxonomy of the Shewanellaceae.</title>
        <authorList>
            <person name="Martin-Rodriguez A.J."/>
        </authorList>
    </citation>
    <scope>NUCLEOTIDE SEQUENCE</scope>
    <source>
        <strain evidence="3">DSM 23803</strain>
    </source>
</reference>
<evidence type="ECO:0000313" key="3">
    <source>
        <dbReference type="EMBL" id="MCL1104062.1"/>
    </source>
</evidence>
<dbReference type="PANTHER" id="PTHR43747:SF4">
    <property type="entry name" value="FLAVIN-DEPENDENT TRYPTOPHAN HALOGENASE"/>
    <property type="match status" value="1"/>
</dbReference>
<dbReference type="EMBL" id="JAKILJ010000003">
    <property type="protein sequence ID" value="MCL1104062.1"/>
    <property type="molecule type" value="Genomic_DNA"/>
</dbReference>
<feature type="binding site" evidence="2">
    <location>
        <position position="350"/>
    </location>
    <ligand>
        <name>FAD</name>
        <dbReference type="ChEBI" id="CHEBI:57692"/>
    </ligand>
</feature>
<sequence length="507" mass="56791">MKQTTIKNIVIVGGGTSGWMTAAMLSRLFNTQLNITLIESDAIGTIGVGEATIPPLQIFNSVLGIKESDFINATQATYKLGIEFENWYQQGDAYMHAFGNVGRDLGFTSFHHYWLCAQAAHNADSNTQYNPADFWRYSINYQAAKHNKFQPIATIPNAQMSGITHAYHFDASLYATMLQQYCSQRSVKRLEGKIDNTILDSSGNIASVILQSGQTIAGDLFIDCSGFSALLIEQALGVDYENWQHWLPCDSAYAVPCESTHPLLPYTKATAHDAGWQWRIPLQHRTGNGIVYSSQYMSDAQAKQQLLDNLDGTPLAEPRKINFTTGRRVKQWHKNCIAIGLSSGFLEPLESTSLHLVQSAIIRLTKLFPHHGIQSQQVDEFNRQSQTEFEQIRDFIILHYHLNAKQTQPDNRGLWQHCRDMSIPESLQQKIDLFSQTANVFRHQDELFTEAAWIQVMLGQGITPADFHPLAVAVEPAALQDYLGNISKVINTTVANMPEHSAFIKAL</sequence>
<feature type="binding site" evidence="2">
    <location>
        <position position="79"/>
    </location>
    <ligand>
        <name>7-chloro-L-tryptophan</name>
        <dbReference type="ChEBI" id="CHEBI:58713"/>
    </ligand>
</feature>
<dbReference type="GO" id="GO:0000166">
    <property type="term" value="F:nucleotide binding"/>
    <property type="evidence" value="ECO:0007669"/>
    <property type="project" value="UniProtKB-KW"/>
</dbReference>
<evidence type="ECO:0000313" key="4">
    <source>
        <dbReference type="Proteomes" id="UP001139408"/>
    </source>
</evidence>
<keyword evidence="4" id="KW-1185">Reference proteome</keyword>
<evidence type="ECO:0000256" key="2">
    <source>
        <dbReference type="PIRSR" id="PIRSR011396-2"/>
    </source>
</evidence>
<dbReference type="InterPro" id="IPR033856">
    <property type="entry name" value="Trp_halogen"/>
</dbReference>
<organism evidence="3 4">
    <name type="scientific">Shewanella algicola</name>
    <dbReference type="NCBI Taxonomy" id="640633"/>
    <lineage>
        <taxon>Bacteria</taxon>
        <taxon>Pseudomonadati</taxon>
        <taxon>Pseudomonadota</taxon>
        <taxon>Gammaproteobacteria</taxon>
        <taxon>Alteromonadales</taxon>
        <taxon>Shewanellaceae</taxon>
        <taxon>Shewanella</taxon>
    </lineage>
</organism>
<dbReference type="PIRSF" id="PIRSF011396">
    <property type="entry name" value="Trp_halogenase"/>
    <property type="match status" value="1"/>
</dbReference>
<dbReference type="Gene3D" id="3.50.50.60">
    <property type="entry name" value="FAD/NAD(P)-binding domain"/>
    <property type="match status" value="1"/>
</dbReference>
<gene>
    <name evidence="3" type="ORF">L2749_02120</name>
</gene>
<dbReference type="AlphaFoldDB" id="A0A9X1Z3E4"/>
<keyword evidence="2" id="KW-0285">Flavoprotein</keyword>
<protein>
    <submittedName>
        <fullName evidence="3">Tryptophan 7-halogenase</fullName>
    </submittedName>
</protein>
<dbReference type="Pfam" id="PF04820">
    <property type="entry name" value="Trp_halogenase"/>
    <property type="match status" value="1"/>
</dbReference>